<evidence type="ECO:0000256" key="1">
    <source>
        <dbReference type="SAM" id="MobiDB-lite"/>
    </source>
</evidence>
<feature type="compositionally biased region" description="Polar residues" evidence="1">
    <location>
        <begin position="142"/>
        <end position="154"/>
    </location>
</feature>
<dbReference type="GO" id="GO:0008277">
    <property type="term" value="P:regulation of G protein-coupled receptor signaling pathway"/>
    <property type="evidence" value="ECO:0007669"/>
    <property type="project" value="TreeGrafter"/>
</dbReference>
<dbReference type="PANTHER" id="PTHR45945">
    <property type="entry name" value="REGULATOR OF G-PROTEIN SIGNALING LOCO"/>
    <property type="match status" value="1"/>
</dbReference>
<feature type="compositionally biased region" description="Polar residues" evidence="1">
    <location>
        <begin position="113"/>
        <end position="129"/>
    </location>
</feature>
<dbReference type="Gene3D" id="3.10.20.90">
    <property type="entry name" value="Phosphatidylinositol 3-kinase Catalytic Subunit, Chain A, domain 1"/>
    <property type="match status" value="1"/>
</dbReference>
<dbReference type="GO" id="GO:0005634">
    <property type="term" value="C:nucleus"/>
    <property type="evidence" value="ECO:0007669"/>
    <property type="project" value="TreeGrafter"/>
</dbReference>
<dbReference type="PROSITE" id="PS50898">
    <property type="entry name" value="RBD"/>
    <property type="match status" value="1"/>
</dbReference>
<organism evidence="3 4">
    <name type="scientific">Aldrovandia affinis</name>
    <dbReference type="NCBI Taxonomy" id="143900"/>
    <lineage>
        <taxon>Eukaryota</taxon>
        <taxon>Metazoa</taxon>
        <taxon>Chordata</taxon>
        <taxon>Craniata</taxon>
        <taxon>Vertebrata</taxon>
        <taxon>Euteleostomi</taxon>
        <taxon>Actinopterygii</taxon>
        <taxon>Neopterygii</taxon>
        <taxon>Teleostei</taxon>
        <taxon>Notacanthiformes</taxon>
        <taxon>Halosauridae</taxon>
        <taxon>Aldrovandia</taxon>
    </lineage>
</organism>
<dbReference type="InterPro" id="IPR003116">
    <property type="entry name" value="RBD_dom"/>
</dbReference>
<reference evidence="3" key="1">
    <citation type="journal article" date="2023" name="Science">
        <title>Genome structures resolve the early diversification of teleost fishes.</title>
        <authorList>
            <person name="Parey E."/>
            <person name="Louis A."/>
            <person name="Montfort J."/>
            <person name="Bouchez O."/>
            <person name="Roques C."/>
            <person name="Iampietro C."/>
            <person name="Lluch J."/>
            <person name="Castinel A."/>
            <person name="Donnadieu C."/>
            <person name="Desvignes T."/>
            <person name="Floi Bucao C."/>
            <person name="Jouanno E."/>
            <person name="Wen M."/>
            <person name="Mejri S."/>
            <person name="Dirks R."/>
            <person name="Jansen H."/>
            <person name="Henkel C."/>
            <person name="Chen W.J."/>
            <person name="Zahm M."/>
            <person name="Cabau C."/>
            <person name="Klopp C."/>
            <person name="Thompson A.W."/>
            <person name="Robinson-Rechavi M."/>
            <person name="Braasch I."/>
            <person name="Lecointre G."/>
            <person name="Bobe J."/>
            <person name="Postlethwait J.H."/>
            <person name="Berthelot C."/>
            <person name="Roest Crollius H."/>
            <person name="Guiguen Y."/>
        </authorList>
    </citation>
    <scope>NUCLEOTIDE SEQUENCE</scope>
    <source>
        <strain evidence="3">NC1722</strain>
    </source>
</reference>
<evidence type="ECO:0000313" key="3">
    <source>
        <dbReference type="EMBL" id="KAJ8405489.1"/>
    </source>
</evidence>
<dbReference type="GO" id="GO:0005886">
    <property type="term" value="C:plasma membrane"/>
    <property type="evidence" value="ECO:0007669"/>
    <property type="project" value="TreeGrafter"/>
</dbReference>
<comment type="caution">
    <text evidence="3">The sequence shown here is derived from an EMBL/GenBank/DDBJ whole genome shotgun (WGS) entry which is preliminary data.</text>
</comment>
<dbReference type="GO" id="GO:0005096">
    <property type="term" value="F:GTPase activator activity"/>
    <property type="evidence" value="ECO:0007669"/>
    <property type="project" value="InterPro"/>
</dbReference>
<sequence>VIIYLQNKDKVSLQQPLSLDQDSAVLRDQQVSLELRVTITLEVVFTGKAMGIKVKSSKTLMQTLSTVLQKHHLQPQEVIVTMSGSKEPLNLNMAVFSLANKRLLLDHAKGKEQSSPPKLTSEAPGSQEQAEGPAEAEKPLTVTATRNKSASKSKNPAIRKAYDIDGRIDLLSKVQCCRVDDQRGLLRKEDLVIPPFLMLLPDQSKRNTVKQEEGQGECPPPPSGETEGQSSKAPPTCPDHALTTSSNKPTGGPLHSKVESKPEPGTTPKGPDPLTSSPNSHAVSPSTCTDSPRETMV</sequence>
<name>A0AAD7SMN7_9TELE</name>
<dbReference type="SMART" id="SM00455">
    <property type="entry name" value="RBD"/>
    <property type="match status" value="1"/>
</dbReference>
<dbReference type="PANTHER" id="PTHR45945:SF2">
    <property type="entry name" value="REGULATOR OF G-PROTEIN SIGNALING 14"/>
    <property type="match status" value="1"/>
</dbReference>
<dbReference type="GO" id="GO:0007051">
    <property type="term" value="P:spindle organization"/>
    <property type="evidence" value="ECO:0007669"/>
    <property type="project" value="TreeGrafter"/>
</dbReference>
<feature type="region of interest" description="Disordered" evidence="1">
    <location>
        <begin position="109"/>
        <end position="156"/>
    </location>
</feature>
<gene>
    <name evidence="3" type="ORF">AAFF_G00319620</name>
</gene>
<feature type="domain" description="RBD" evidence="2">
    <location>
        <begin position="38"/>
        <end position="108"/>
    </location>
</feature>
<dbReference type="Proteomes" id="UP001221898">
    <property type="component" value="Unassembled WGS sequence"/>
</dbReference>
<feature type="non-terminal residue" evidence="3">
    <location>
        <position position="1"/>
    </location>
</feature>
<dbReference type="Pfam" id="PF02196">
    <property type="entry name" value="RBD"/>
    <property type="match status" value="1"/>
</dbReference>
<dbReference type="AlphaFoldDB" id="A0AAD7SMN7"/>
<dbReference type="GO" id="GO:0005737">
    <property type="term" value="C:cytoplasm"/>
    <property type="evidence" value="ECO:0007669"/>
    <property type="project" value="TreeGrafter"/>
</dbReference>
<evidence type="ECO:0000313" key="4">
    <source>
        <dbReference type="Proteomes" id="UP001221898"/>
    </source>
</evidence>
<proteinExistence type="predicted"/>
<dbReference type="SUPFAM" id="SSF54236">
    <property type="entry name" value="Ubiquitin-like"/>
    <property type="match status" value="1"/>
</dbReference>
<dbReference type="InterPro" id="IPR029071">
    <property type="entry name" value="Ubiquitin-like_domsf"/>
</dbReference>
<dbReference type="EMBL" id="JAINUG010000048">
    <property type="protein sequence ID" value="KAJ8405489.1"/>
    <property type="molecule type" value="Genomic_DNA"/>
</dbReference>
<dbReference type="GO" id="GO:0007165">
    <property type="term" value="P:signal transduction"/>
    <property type="evidence" value="ECO:0007669"/>
    <property type="project" value="InterPro"/>
</dbReference>
<protein>
    <recommendedName>
        <fullName evidence="2">RBD domain-containing protein</fullName>
    </recommendedName>
</protein>
<dbReference type="InterPro" id="IPR046995">
    <property type="entry name" value="RGS10/12/14-like"/>
</dbReference>
<evidence type="ECO:0000259" key="2">
    <source>
        <dbReference type="PROSITE" id="PS50898"/>
    </source>
</evidence>
<dbReference type="GO" id="GO:0051301">
    <property type="term" value="P:cell division"/>
    <property type="evidence" value="ECO:0007669"/>
    <property type="project" value="TreeGrafter"/>
</dbReference>
<feature type="compositionally biased region" description="Polar residues" evidence="1">
    <location>
        <begin position="274"/>
        <end position="290"/>
    </location>
</feature>
<keyword evidence="4" id="KW-1185">Reference proteome</keyword>
<accession>A0AAD7SMN7</accession>
<feature type="region of interest" description="Disordered" evidence="1">
    <location>
        <begin position="206"/>
        <end position="297"/>
    </location>
</feature>